<keyword evidence="2" id="KW-1185">Reference proteome</keyword>
<sequence>MFFSKKQRLRAQEDERLIQLIEEHKRSLDSQQQLIRRSVEPSEDVLQRKKITDSLYSFLLREARARHATKDNRIK</sequence>
<proteinExistence type="predicted"/>
<dbReference type="RefSeq" id="WP_251225202.1">
    <property type="nucleotide sequence ID" value="NZ_JAMBOL010000043.1"/>
</dbReference>
<gene>
    <name evidence="1" type="ORF">M3202_21135</name>
</gene>
<accession>A0A9X2DUD1</accession>
<dbReference type="InterPro" id="IPR019644">
    <property type="entry name" value="DUF2508"/>
</dbReference>
<dbReference type="AlphaFoldDB" id="A0A9X2DUD1"/>
<dbReference type="EMBL" id="JAMBOL010000043">
    <property type="protein sequence ID" value="MCM3716553.1"/>
    <property type="molecule type" value="Genomic_DNA"/>
</dbReference>
<comment type="caution">
    <text evidence="1">The sequence shown here is derived from an EMBL/GenBank/DDBJ whole genome shotgun (WGS) entry which is preliminary data.</text>
</comment>
<dbReference type="Pfam" id="PF10704">
    <property type="entry name" value="DUF2508"/>
    <property type="match status" value="1"/>
</dbReference>
<evidence type="ECO:0000313" key="1">
    <source>
        <dbReference type="EMBL" id="MCM3716553.1"/>
    </source>
</evidence>
<evidence type="ECO:0000313" key="2">
    <source>
        <dbReference type="Proteomes" id="UP001139179"/>
    </source>
</evidence>
<name>A0A9X2DUD1_9BACI</name>
<protein>
    <submittedName>
        <fullName evidence="1">YaaL family protein</fullName>
    </submittedName>
</protein>
<reference evidence="1" key="1">
    <citation type="submission" date="2022-05" db="EMBL/GenBank/DDBJ databases">
        <title>Comparative Genomics of Spacecraft Associated Microbes.</title>
        <authorList>
            <person name="Tran M.T."/>
            <person name="Wright A."/>
            <person name="Seuylemezian A."/>
            <person name="Eisen J."/>
            <person name="Coil D."/>
        </authorList>
    </citation>
    <scope>NUCLEOTIDE SEQUENCE</scope>
    <source>
        <strain evidence="1">214.1.1</strain>
    </source>
</reference>
<organism evidence="1 2">
    <name type="scientific">Halalkalibacter oceani</name>
    <dbReference type="NCBI Taxonomy" id="1653776"/>
    <lineage>
        <taxon>Bacteria</taxon>
        <taxon>Bacillati</taxon>
        <taxon>Bacillota</taxon>
        <taxon>Bacilli</taxon>
        <taxon>Bacillales</taxon>
        <taxon>Bacillaceae</taxon>
        <taxon>Halalkalibacter</taxon>
    </lineage>
</organism>
<dbReference type="Proteomes" id="UP001139179">
    <property type="component" value="Unassembled WGS sequence"/>
</dbReference>